<gene>
    <name evidence="2" type="ORF">PHYPO_G00110060</name>
</gene>
<evidence type="ECO:0000313" key="3">
    <source>
        <dbReference type="Proteomes" id="UP000327468"/>
    </source>
</evidence>
<evidence type="ECO:0000313" key="2">
    <source>
        <dbReference type="EMBL" id="KAB5584660.1"/>
    </source>
</evidence>
<evidence type="ECO:0000256" key="1">
    <source>
        <dbReference type="PROSITE-ProRule" id="PRU00023"/>
    </source>
</evidence>
<dbReference type="InterPro" id="IPR036770">
    <property type="entry name" value="Ankyrin_rpt-contain_sf"/>
</dbReference>
<comment type="caution">
    <text evidence="2">The sequence shown here is derived from an EMBL/GenBank/DDBJ whole genome shotgun (WGS) entry which is preliminary data.</text>
</comment>
<dbReference type="Gene3D" id="1.25.40.20">
    <property type="entry name" value="Ankyrin repeat-containing domain"/>
    <property type="match status" value="1"/>
</dbReference>
<dbReference type="Pfam" id="PF12796">
    <property type="entry name" value="Ank_2"/>
    <property type="match status" value="1"/>
</dbReference>
<keyword evidence="1" id="KW-0040">ANK repeat</keyword>
<dbReference type="PANTHER" id="PTHR46899">
    <property type="entry name" value="PROTEIN PHOSPHATASE 1 REGULATORY SUBUNIT 27"/>
    <property type="match status" value="1"/>
</dbReference>
<proteinExistence type="predicted"/>
<name>A0A5N5PY59_PANHP</name>
<dbReference type="Proteomes" id="UP000327468">
    <property type="component" value="Chromosome 2"/>
</dbReference>
<dbReference type="InterPro" id="IPR053080">
    <property type="entry name" value="PP1_regulatory_subunit_27"/>
</dbReference>
<accession>A0A5N5PY59</accession>
<dbReference type="PROSITE" id="PS50297">
    <property type="entry name" value="ANK_REP_REGION"/>
    <property type="match status" value="2"/>
</dbReference>
<feature type="repeat" description="ANK" evidence="1">
    <location>
        <begin position="111"/>
        <end position="143"/>
    </location>
</feature>
<dbReference type="AlphaFoldDB" id="A0A5N5PY59"/>
<dbReference type="EMBL" id="VFJC01000003">
    <property type="protein sequence ID" value="KAB5584660.1"/>
    <property type="molecule type" value="Genomic_DNA"/>
</dbReference>
<organism evidence="2 3">
    <name type="scientific">Pangasianodon hypophthalmus</name>
    <name type="common">Striped catfish</name>
    <name type="synonym">Helicophagus hypophthalmus</name>
    <dbReference type="NCBI Taxonomy" id="310915"/>
    <lineage>
        <taxon>Eukaryota</taxon>
        <taxon>Metazoa</taxon>
        <taxon>Chordata</taxon>
        <taxon>Craniata</taxon>
        <taxon>Vertebrata</taxon>
        <taxon>Euteleostomi</taxon>
        <taxon>Actinopterygii</taxon>
        <taxon>Neopterygii</taxon>
        <taxon>Teleostei</taxon>
        <taxon>Ostariophysi</taxon>
        <taxon>Siluriformes</taxon>
        <taxon>Pangasiidae</taxon>
        <taxon>Pangasianodon</taxon>
    </lineage>
</organism>
<dbReference type="GO" id="GO:0019902">
    <property type="term" value="F:phosphatase binding"/>
    <property type="evidence" value="ECO:0007669"/>
    <property type="project" value="TreeGrafter"/>
</dbReference>
<dbReference type="InterPro" id="IPR002110">
    <property type="entry name" value="Ankyrin_rpt"/>
</dbReference>
<dbReference type="PANTHER" id="PTHR46899:SF1">
    <property type="entry name" value="DYSFERLIN INTERACTING PROTEIN 1"/>
    <property type="match status" value="1"/>
</dbReference>
<reference evidence="2 3" key="1">
    <citation type="submission" date="2019-06" db="EMBL/GenBank/DDBJ databases">
        <title>A chromosome-scale genome assembly of the striped catfish, Pangasianodon hypophthalmus.</title>
        <authorList>
            <person name="Wen M."/>
            <person name="Zahm M."/>
            <person name="Roques C."/>
            <person name="Cabau C."/>
            <person name="Klopp C."/>
            <person name="Donnadieu C."/>
            <person name="Jouanno E."/>
            <person name="Avarre J.-C."/>
            <person name="Campet M."/>
            <person name="Ha T.T.T."/>
            <person name="Dugue R."/>
            <person name="Lampietro C."/>
            <person name="Louis A."/>
            <person name="Herpin A."/>
            <person name="Echchiki A."/>
            <person name="Berthelot C."/>
            <person name="Parey E."/>
            <person name="Roest-Crollius H."/>
            <person name="Braasch I."/>
            <person name="Postlethwait J."/>
            <person name="Bobe J."/>
            <person name="Montfort J."/>
            <person name="Bouchez O."/>
            <person name="Begum T."/>
            <person name="Schartl M."/>
            <person name="Guiguen Y."/>
        </authorList>
    </citation>
    <scope>NUCLEOTIDE SEQUENCE [LARGE SCALE GENOMIC DNA]</scope>
    <source>
        <strain evidence="2 3">Indonesia</strain>
        <tissue evidence="2">Blood</tissue>
    </source>
</reference>
<feature type="repeat" description="ANK" evidence="1">
    <location>
        <begin position="78"/>
        <end position="110"/>
    </location>
</feature>
<dbReference type="SUPFAM" id="SSF48403">
    <property type="entry name" value="Ankyrin repeat"/>
    <property type="match status" value="1"/>
</dbReference>
<keyword evidence="3" id="KW-1185">Reference proteome</keyword>
<protein>
    <submittedName>
        <fullName evidence="2">Uncharacterized protein</fullName>
    </submittedName>
</protein>
<dbReference type="SMART" id="SM00248">
    <property type="entry name" value="ANK"/>
    <property type="match status" value="2"/>
</dbReference>
<sequence length="180" mass="19931">MMKYYQCPVTQDVTYEGCNTKNGSLVTCVSTRKSVKPVRNVHFPNDVVFQDYVRHGEVERIGRFIRTGRVTLDTIYPSGMAAIHEAVLSGNLECVKLLVKYGADIMQRDEDGWTPLHMACSDGFPNIAKFLLSLGADPEAENDCGEKPADLIDPDCKELVEMFGVGGGLNLKHVWCIESA</sequence>
<dbReference type="PROSITE" id="PS50088">
    <property type="entry name" value="ANK_REPEAT"/>
    <property type="match status" value="2"/>
</dbReference>